<feature type="compositionally biased region" description="Low complexity" evidence="2">
    <location>
        <begin position="164"/>
        <end position="180"/>
    </location>
</feature>
<reference evidence="4 5" key="1">
    <citation type="journal article" date="2018" name="BMC Genomics">
        <title>Genomic evidence for intraspecific hybridization in a clonal and extremely halotolerant yeast.</title>
        <authorList>
            <person name="Gostincar C."/>
            <person name="Stajich J.E."/>
            <person name="Zupancic J."/>
            <person name="Zalar P."/>
            <person name="Gunde-Cimerman N."/>
        </authorList>
    </citation>
    <scope>NUCLEOTIDE SEQUENCE [LARGE SCALE GENOMIC DNA]</scope>
    <source>
        <strain evidence="4 5">EXF-151</strain>
    </source>
</reference>
<feature type="compositionally biased region" description="Basic and acidic residues" evidence="2">
    <location>
        <begin position="284"/>
        <end position="299"/>
    </location>
</feature>
<evidence type="ECO:0000256" key="2">
    <source>
        <dbReference type="SAM" id="MobiDB-lite"/>
    </source>
</evidence>
<feature type="compositionally biased region" description="Low complexity" evidence="2">
    <location>
        <begin position="438"/>
        <end position="493"/>
    </location>
</feature>
<dbReference type="OrthoDB" id="2015213at2759"/>
<feature type="compositionally biased region" description="Basic and acidic residues" evidence="2">
    <location>
        <begin position="188"/>
        <end position="211"/>
    </location>
</feature>
<feature type="compositionally biased region" description="Basic and acidic residues" evidence="2">
    <location>
        <begin position="367"/>
        <end position="384"/>
    </location>
</feature>
<dbReference type="GO" id="GO:0008270">
    <property type="term" value="F:zinc ion binding"/>
    <property type="evidence" value="ECO:0007669"/>
    <property type="project" value="UniProtKB-KW"/>
</dbReference>
<feature type="region of interest" description="Disordered" evidence="2">
    <location>
        <begin position="1"/>
        <end position="217"/>
    </location>
</feature>
<dbReference type="InterPro" id="IPR029055">
    <property type="entry name" value="Ntn_hydrolases_N"/>
</dbReference>
<dbReference type="EMBL" id="QWIN01000035">
    <property type="protein sequence ID" value="RMY61446.1"/>
    <property type="molecule type" value="Genomic_DNA"/>
</dbReference>
<protein>
    <recommendedName>
        <fullName evidence="3">C3H1-type domain-containing protein</fullName>
    </recommendedName>
</protein>
<keyword evidence="1" id="KW-0863">Zinc-finger</keyword>
<dbReference type="PROSITE" id="PS50103">
    <property type="entry name" value="ZF_C3H1"/>
    <property type="match status" value="1"/>
</dbReference>
<feature type="compositionally biased region" description="Gly residues" evidence="2">
    <location>
        <begin position="549"/>
        <end position="559"/>
    </location>
</feature>
<proteinExistence type="predicted"/>
<dbReference type="PANTHER" id="PTHR43881">
    <property type="entry name" value="GAMMA-GLUTAMYLTRANSPEPTIDASE (AFU_ORTHOLOGUE AFUA_4G13580)"/>
    <property type="match status" value="1"/>
</dbReference>
<feature type="compositionally biased region" description="Low complexity" evidence="2">
    <location>
        <begin position="532"/>
        <end position="548"/>
    </location>
</feature>
<dbReference type="InterPro" id="IPR043137">
    <property type="entry name" value="GGT_ssub_C"/>
</dbReference>
<feature type="region of interest" description="Disordered" evidence="2">
    <location>
        <begin position="345"/>
        <end position="498"/>
    </location>
</feature>
<evidence type="ECO:0000259" key="3">
    <source>
        <dbReference type="PROSITE" id="PS50103"/>
    </source>
</evidence>
<dbReference type="InterPro" id="IPR043138">
    <property type="entry name" value="GGT_lsub"/>
</dbReference>
<dbReference type="Gene3D" id="1.10.246.130">
    <property type="match status" value="1"/>
</dbReference>
<dbReference type="InterPro" id="IPR000571">
    <property type="entry name" value="Znf_CCCH"/>
</dbReference>
<feature type="zinc finger region" description="C3H1-type" evidence="1">
    <location>
        <begin position="577"/>
        <end position="595"/>
    </location>
</feature>
<dbReference type="Pfam" id="PF01019">
    <property type="entry name" value="G_glu_transpept"/>
    <property type="match status" value="1"/>
</dbReference>
<feature type="compositionally biased region" description="Low complexity" evidence="2">
    <location>
        <begin position="94"/>
        <end position="122"/>
    </location>
</feature>
<feature type="compositionally biased region" description="Polar residues" evidence="2">
    <location>
        <begin position="513"/>
        <end position="528"/>
    </location>
</feature>
<dbReference type="SUPFAM" id="SSF56235">
    <property type="entry name" value="N-terminal nucleophile aminohydrolases (Ntn hydrolases)"/>
    <property type="match status" value="1"/>
</dbReference>
<dbReference type="InterPro" id="IPR052896">
    <property type="entry name" value="GGT-like_enzyme"/>
</dbReference>
<feature type="compositionally biased region" description="Basic and acidic residues" evidence="2">
    <location>
        <begin position="248"/>
        <end position="257"/>
    </location>
</feature>
<comment type="caution">
    <text evidence="4">The sequence shown here is derived from an EMBL/GenBank/DDBJ whole genome shotgun (WGS) entry which is preliminary data.</text>
</comment>
<evidence type="ECO:0000313" key="4">
    <source>
        <dbReference type="EMBL" id="RMY61446.1"/>
    </source>
</evidence>
<dbReference type="Gene3D" id="3.60.20.40">
    <property type="match status" value="1"/>
</dbReference>
<dbReference type="VEuPathDB" id="FungiDB:BTJ68_09560"/>
<feature type="compositionally biased region" description="Acidic residues" evidence="2">
    <location>
        <begin position="273"/>
        <end position="283"/>
    </location>
</feature>
<keyword evidence="1" id="KW-0479">Metal-binding</keyword>
<feature type="compositionally biased region" description="Polar residues" evidence="2">
    <location>
        <begin position="389"/>
        <end position="404"/>
    </location>
</feature>
<keyword evidence="1" id="KW-0862">Zinc</keyword>
<feature type="region of interest" description="Disordered" evidence="2">
    <location>
        <begin position="513"/>
        <end position="573"/>
    </location>
</feature>
<feature type="compositionally biased region" description="Low complexity" evidence="2">
    <location>
        <begin position="416"/>
        <end position="430"/>
    </location>
</feature>
<gene>
    <name evidence="4" type="ORF">D0865_00977</name>
</gene>
<dbReference type="PRINTS" id="PR01210">
    <property type="entry name" value="GGTRANSPTASE"/>
</dbReference>
<feature type="domain" description="C3H1-type" evidence="3">
    <location>
        <begin position="577"/>
        <end position="595"/>
    </location>
</feature>
<dbReference type="PANTHER" id="PTHR43881:SF1">
    <property type="entry name" value="GAMMA-GLUTAMYLTRANSPEPTIDASE (AFU_ORTHOLOGUE AFUA_4G13580)"/>
    <property type="match status" value="1"/>
</dbReference>
<feature type="region of interest" description="Disordered" evidence="2">
    <location>
        <begin position="239"/>
        <end position="308"/>
    </location>
</feature>
<sequence length="1317" mass="140871">MGDAKTAGYAKRITANAANATKEKEKAANAPPSKPATDGKTTSASPPPQKKAEPEPVAGIKRSASTAGDGGAQKKVALGAPKPNGASTASKPNGTTTLKKTTTTGDGAKPATTSTAPATKTKQVTAKPSNFFSTLQSAKKPGTSIKTGAPAQATGTKPTEKRTTSSTASTAKPASTFSFAETMANLSKPKEEKPAPKPEKEAPPETPEQKAKRLRKEARRQLHVRFADSEDLVQVRYFTHDPEEELGHEDSQMRDVSDAGGEGRALKQHQDQMDMDEEDDDGEKGEGKEQSLIDFKEPSPIDFSDIDAEDRQRNYIKFGGELQPESPERAAREQYEANTLIVFYTDEKDIPPDPSEPADPYNGEETAIDRKDFGMPEAQYLERARQKKASGTTQPYANPQQAQSGYGLAQYFASRQQQPPQSQTPPAHAQAPPPPQQAAPQFDLQSLLSNLQNVLPQQQSQPQQAPPLNQFGAAAAAPTQQPQQQQFTQPQPQSTDSGQHIDLSAILAAMSNQNVTSQQPGAPSSTMPMFTPAAGGFPPQQTQQQQQSAGGGSGGGNGGEPPQQQKRWRDQGDKNKFFKTKVCKYWQEGRCMKGDGSEQLAELGGVWTSHLPLSSCSRALEQPTSLLLRATSPLTGLYAAAAALAHGYCSPEDCRKISGKYASALSFLTYSFSHSVRPTYNHLLLLLSSPTEPPHKPRSLPTMPLSPTSTFPNPKPPFAAFPSRRSTVHSTKAIVACTQPLAAQCGLEILRKGGNCADAAVAVAAGLNMTEPGSTGIGGDMFCLFYDAATKQVRSLNGSGRSGKNCTLQNVRRSLGVQEGEQGKIPLDSVHAVSVPGAAAGWVDTVERFGSGKVSMKEILAPAVELGERGFPVSECMGFYWNKAEASLKAASPNYAEMLKKDPSAPDGCRAPKAGEIMRNPTLANTFRLVGEKGKAGFYSGSVAEELIKVTSDLGGHLTLDDLKSHMEVGTEETEPISLRFKAHDSAAKHGKHMSDNSAEGVDIWEHPPNGQGIIALMALGIIEQLEKSSQIPKFTPEDHNSTAYLHAIIESLRIAFADGNWFIADPSVSSVPTSSLISPKYLSERAQLFNPNKANPPLTHGEPSPAHRSSDTVYFAVTDSAGNGISFINSNYAGFGTGIIPRNCGFTLQNRAANFVLQPPNHPNILRESKRPYHTIIPALVTNAADQSLHSVYGVMGGFMQPQGHIQVLLNQLLFNLSPQEALDAPRVCIGAGMPDEGDVMDMTVYLEEGIPESTVEGLRKLGHKVQVVRGWERGLFGRGQLIRWSVDGLEGDAGKGMGVWSAGSDLRGDGAAVPL</sequence>
<organism evidence="4 5">
    <name type="scientific">Hortaea werneckii</name>
    <name type="common">Black yeast</name>
    <name type="synonym">Cladosporium werneckii</name>
    <dbReference type="NCBI Taxonomy" id="91943"/>
    <lineage>
        <taxon>Eukaryota</taxon>
        <taxon>Fungi</taxon>
        <taxon>Dikarya</taxon>
        <taxon>Ascomycota</taxon>
        <taxon>Pezizomycotina</taxon>
        <taxon>Dothideomycetes</taxon>
        <taxon>Dothideomycetidae</taxon>
        <taxon>Mycosphaerellales</taxon>
        <taxon>Teratosphaeriaceae</taxon>
        <taxon>Hortaea</taxon>
    </lineage>
</organism>
<evidence type="ECO:0000256" key="1">
    <source>
        <dbReference type="PROSITE-ProRule" id="PRU00723"/>
    </source>
</evidence>
<accession>A0A3M7DBY1</accession>
<feature type="compositionally biased region" description="Polar residues" evidence="2">
    <location>
        <begin position="123"/>
        <end position="137"/>
    </location>
</feature>
<evidence type="ECO:0000313" key="5">
    <source>
        <dbReference type="Proteomes" id="UP000270230"/>
    </source>
</evidence>
<dbReference type="Proteomes" id="UP000270230">
    <property type="component" value="Unassembled WGS sequence"/>
</dbReference>
<dbReference type="VEuPathDB" id="FungiDB:BTJ68_13179"/>
<name>A0A3M7DBY1_HORWE</name>